<evidence type="ECO:0000313" key="8">
    <source>
        <dbReference type="Proteomes" id="UP000051574"/>
    </source>
</evidence>
<evidence type="ECO:0000256" key="4">
    <source>
        <dbReference type="PROSITE-ProRule" id="PRU00322"/>
    </source>
</evidence>
<protein>
    <recommendedName>
        <fullName evidence="6">RanBP2-type domain-containing protein</fullName>
    </recommendedName>
</protein>
<dbReference type="GO" id="GO:0008270">
    <property type="term" value="F:zinc ion binding"/>
    <property type="evidence" value="ECO:0007669"/>
    <property type="project" value="UniProtKB-KW"/>
</dbReference>
<dbReference type="InterPro" id="IPR036443">
    <property type="entry name" value="Znf_RanBP2_sf"/>
</dbReference>
<keyword evidence="2 4" id="KW-0863">Zinc-finger</keyword>
<feature type="compositionally biased region" description="Polar residues" evidence="5">
    <location>
        <begin position="86"/>
        <end position="102"/>
    </location>
</feature>
<proteinExistence type="predicted"/>
<dbReference type="InterPro" id="IPR001876">
    <property type="entry name" value="Znf_RanBP2"/>
</dbReference>
<dbReference type="PROSITE" id="PS01358">
    <property type="entry name" value="ZF_RANBP2_1"/>
    <property type="match status" value="1"/>
</dbReference>
<gene>
    <name evidence="7" type="ORF">AMK59_1383</name>
</gene>
<organism evidence="7 8">
    <name type="scientific">Oryctes borbonicus</name>
    <dbReference type="NCBI Taxonomy" id="1629725"/>
    <lineage>
        <taxon>Eukaryota</taxon>
        <taxon>Metazoa</taxon>
        <taxon>Ecdysozoa</taxon>
        <taxon>Arthropoda</taxon>
        <taxon>Hexapoda</taxon>
        <taxon>Insecta</taxon>
        <taxon>Pterygota</taxon>
        <taxon>Neoptera</taxon>
        <taxon>Endopterygota</taxon>
        <taxon>Coleoptera</taxon>
        <taxon>Polyphaga</taxon>
        <taxon>Scarabaeiformia</taxon>
        <taxon>Scarabaeidae</taxon>
        <taxon>Dynastinae</taxon>
        <taxon>Oryctes</taxon>
    </lineage>
</organism>
<feature type="region of interest" description="Disordered" evidence="5">
    <location>
        <begin position="189"/>
        <end position="208"/>
    </location>
</feature>
<dbReference type="SUPFAM" id="SSF90209">
    <property type="entry name" value="Ran binding protein zinc finger-like"/>
    <property type="match status" value="1"/>
</dbReference>
<sequence length="357" mass="40240">MPIAPALVSSSQCIHNNGYYPNNYTTYGIVPPVYNFPSPNVYGHITKQPYSGNYYCNGYVPQTCVVPVPTGQLIEIEPPPRPSYDINDSISKSQKANYSSDEIYNKDTTDSKINSPPKTYDKDEVTGTFESWDYVYRNLESQGYSKDLGERGDVLGVNRKEIKQKEHELKVSDRPLKITEALEKIRIQDKTKKPDNTERKASTDTLSSSYDNLSTHELCRRATTNVRNKFTSVVPNVEESESQGRQISKTLDLKKLKSNQTKSKPLETKQTLKNTETSRGNENLKAPDSDKWQCSSCTYLNNNSKKICDICSKSRVVINQEMEIGGSECSKCTLVNPKNNKKCEACNSTLQNSPTYI</sequence>
<keyword evidence="3" id="KW-0862">Zinc</keyword>
<feature type="compositionally biased region" description="Basic and acidic residues" evidence="5">
    <location>
        <begin position="189"/>
        <end position="202"/>
    </location>
</feature>
<accession>A0A0T6BHW9</accession>
<name>A0A0T6BHW9_9SCAR</name>
<evidence type="ECO:0000256" key="2">
    <source>
        <dbReference type="ARBA" id="ARBA00022771"/>
    </source>
</evidence>
<comment type="caution">
    <text evidence="7">The sequence shown here is derived from an EMBL/GenBank/DDBJ whole genome shotgun (WGS) entry which is preliminary data.</text>
</comment>
<dbReference type="EMBL" id="LJIG01000094">
    <property type="protein sequence ID" value="KRT86846.1"/>
    <property type="molecule type" value="Genomic_DNA"/>
</dbReference>
<feature type="region of interest" description="Disordered" evidence="5">
    <location>
        <begin position="76"/>
        <end position="124"/>
    </location>
</feature>
<dbReference type="AlphaFoldDB" id="A0A0T6BHW9"/>
<dbReference type="OrthoDB" id="9837000at2759"/>
<evidence type="ECO:0000259" key="6">
    <source>
        <dbReference type="PROSITE" id="PS50199"/>
    </source>
</evidence>
<keyword evidence="8" id="KW-1185">Reference proteome</keyword>
<evidence type="ECO:0000256" key="3">
    <source>
        <dbReference type="ARBA" id="ARBA00022833"/>
    </source>
</evidence>
<keyword evidence="1" id="KW-0479">Metal-binding</keyword>
<dbReference type="Proteomes" id="UP000051574">
    <property type="component" value="Unassembled WGS sequence"/>
</dbReference>
<dbReference type="SMART" id="SM00547">
    <property type="entry name" value="ZnF_RBZ"/>
    <property type="match status" value="2"/>
</dbReference>
<reference evidence="7 8" key="1">
    <citation type="submission" date="2015-09" db="EMBL/GenBank/DDBJ databases">
        <title>Draft genome of the scarab beetle Oryctes borbonicus.</title>
        <authorList>
            <person name="Meyer J.M."/>
            <person name="Markov G.V."/>
            <person name="Baskaran P."/>
            <person name="Herrmann M."/>
            <person name="Sommer R.J."/>
            <person name="Roedelsperger C."/>
        </authorList>
    </citation>
    <scope>NUCLEOTIDE SEQUENCE [LARGE SCALE GENOMIC DNA]</scope>
    <source>
        <strain evidence="7">OB123</strain>
        <tissue evidence="7">Whole animal</tissue>
    </source>
</reference>
<feature type="compositionally biased region" description="Polar residues" evidence="5">
    <location>
        <begin position="258"/>
        <end position="281"/>
    </location>
</feature>
<feature type="domain" description="RanBP2-type" evidence="6">
    <location>
        <begin position="288"/>
        <end position="317"/>
    </location>
</feature>
<evidence type="ECO:0000313" key="7">
    <source>
        <dbReference type="EMBL" id="KRT86846.1"/>
    </source>
</evidence>
<evidence type="ECO:0000256" key="5">
    <source>
        <dbReference type="SAM" id="MobiDB-lite"/>
    </source>
</evidence>
<dbReference type="Gene3D" id="2.30.30.380">
    <property type="entry name" value="Zn-finger domain of Sec23/24"/>
    <property type="match status" value="1"/>
</dbReference>
<dbReference type="PROSITE" id="PS50199">
    <property type="entry name" value="ZF_RANBP2_2"/>
    <property type="match status" value="1"/>
</dbReference>
<evidence type="ECO:0000256" key="1">
    <source>
        <dbReference type="ARBA" id="ARBA00022723"/>
    </source>
</evidence>
<feature type="region of interest" description="Disordered" evidence="5">
    <location>
        <begin position="257"/>
        <end position="289"/>
    </location>
</feature>